<feature type="binding site" evidence="5">
    <location>
        <position position="172"/>
    </location>
    <ligand>
        <name>Fe cation</name>
        <dbReference type="ChEBI" id="CHEBI:24875"/>
        <note>catalytic</note>
    </ligand>
</feature>
<feature type="binding site" evidence="5">
    <location>
        <position position="222"/>
    </location>
    <ligand>
        <name>Fe cation</name>
        <dbReference type="ChEBI" id="CHEBI:24875"/>
        <note>catalytic</note>
    </ligand>
</feature>
<dbReference type="AlphaFoldDB" id="A0A109BGR1"/>
<reference evidence="7 8" key="1">
    <citation type="submission" date="2015-10" db="EMBL/GenBank/DDBJ databases">
        <title>Transcriptomic analysis of a linuron degrading triple-species bacterial consortium.</title>
        <authorList>
            <person name="Albers P."/>
        </authorList>
    </citation>
    <scope>NUCLEOTIDE SEQUENCE [LARGE SCALE GENOMIC DNA]</scope>
    <source>
        <strain evidence="7 8">WDL6</strain>
    </source>
</reference>
<dbReference type="OrthoDB" id="6636843at2"/>
<evidence type="ECO:0000256" key="6">
    <source>
        <dbReference type="RuleBase" id="RU364048"/>
    </source>
</evidence>
<accession>A0A109BGR1</accession>
<dbReference type="InterPro" id="IPR004294">
    <property type="entry name" value="Carotenoid_Oase"/>
</dbReference>
<evidence type="ECO:0000256" key="5">
    <source>
        <dbReference type="PIRSR" id="PIRSR604294-1"/>
    </source>
</evidence>
<evidence type="ECO:0000313" key="7">
    <source>
        <dbReference type="EMBL" id="KWT68386.1"/>
    </source>
</evidence>
<dbReference type="PATRIC" id="fig|121290.4.peg.161"/>
<sequence length="482" mass="53373">MAGSDRTSFARGFSDLDVETNVARLPVKGAFPPWLCGTLLRTGPAKFDIGATSVNHWFDGLAMLHRFSFADGEVAYSNRFLRSDTFQRSMDRGGLADGGFATDPCRTLFQRVASVFSPRFTDNGNVNIDSFGGEPVALTETLLPVRFDPETLAVLGHHPMSAEVGGMISIAHPHHDATRQCRYSYVVEFGRRSQYRLFAIPDDGSAQRVVATMEVDKPSYMHSFAMTERYLILTEFPLVVDPLRMMLNLSPFIRNYRWLPERGLRFHVFEKDSGRHVVSHTTEAAFAFHHINAFEADGELKIDAVVYPDAAIIDQLYLSRLRAGEPVTATGQPTRFTVPLADHGTVTAASLASGMLELPRIDYGRCAGKPYRYVWGNGRTPDGLFLDSILRVDLETGAVARWFVDGCYPGEPVFVPRPGSTDEGDGVIISVVLDAHCGTSFLQIMDSISLSDIARAQCLHTIPFGLHGCYYPRAEEGRMARM</sequence>
<comment type="similarity">
    <text evidence="1 6">Belongs to the carotenoid oxygenase family.</text>
</comment>
<dbReference type="PANTHER" id="PTHR10543">
    <property type="entry name" value="BETA-CAROTENE DIOXYGENASE"/>
    <property type="match status" value="1"/>
</dbReference>
<dbReference type="EC" id="1.13.11.-" evidence="6"/>
<name>A0A109BGR1_HYPSL</name>
<keyword evidence="2 5" id="KW-0479">Metal-binding</keyword>
<dbReference type="Proteomes" id="UP000059074">
    <property type="component" value="Unassembled WGS sequence"/>
</dbReference>
<evidence type="ECO:0000256" key="3">
    <source>
        <dbReference type="ARBA" id="ARBA00023002"/>
    </source>
</evidence>
<dbReference type="PANTHER" id="PTHR10543:SF24">
    <property type="entry name" value="CAROTENOID ISOMEROOXYGENASE"/>
    <property type="match status" value="1"/>
</dbReference>
<keyword evidence="8" id="KW-1185">Reference proteome</keyword>
<comment type="caution">
    <text evidence="7">The sequence shown here is derived from an EMBL/GenBank/DDBJ whole genome shotgun (WGS) entry which is preliminary data.</text>
</comment>
<evidence type="ECO:0000256" key="4">
    <source>
        <dbReference type="ARBA" id="ARBA00023004"/>
    </source>
</evidence>
<gene>
    <name evidence="7" type="ORF">APY04_1836</name>
</gene>
<protein>
    <recommendedName>
        <fullName evidence="6">Dioxygenase</fullName>
        <ecNumber evidence="6">1.13.11.-</ecNumber>
    </recommendedName>
</protein>
<keyword evidence="4 5" id="KW-0408">Iron</keyword>
<keyword evidence="3 6" id="KW-0560">Oxidoreductase</keyword>
<proteinExistence type="inferred from homology"/>
<feature type="binding site" evidence="5">
    <location>
        <position position="467"/>
    </location>
    <ligand>
        <name>Fe cation</name>
        <dbReference type="ChEBI" id="CHEBI:24875"/>
        <note>catalytic</note>
    </ligand>
</feature>
<dbReference type="STRING" id="121290.APY04_1836"/>
<dbReference type="GO" id="GO:0016121">
    <property type="term" value="P:carotene catabolic process"/>
    <property type="evidence" value="ECO:0007669"/>
    <property type="project" value="TreeGrafter"/>
</dbReference>
<evidence type="ECO:0000313" key="8">
    <source>
        <dbReference type="Proteomes" id="UP000059074"/>
    </source>
</evidence>
<dbReference type="GO" id="GO:0046872">
    <property type="term" value="F:metal ion binding"/>
    <property type="evidence" value="ECO:0007669"/>
    <property type="project" value="UniProtKB-KW"/>
</dbReference>
<dbReference type="GO" id="GO:0010436">
    <property type="term" value="F:carotenoid dioxygenase activity"/>
    <property type="evidence" value="ECO:0007669"/>
    <property type="project" value="TreeGrafter"/>
</dbReference>
<keyword evidence="6 7" id="KW-0223">Dioxygenase</keyword>
<organism evidence="7 8">
    <name type="scientific">Hyphomicrobium sulfonivorans</name>
    <dbReference type="NCBI Taxonomy" id="121290"/>
    <lineage>
        <taxon>Bacteria</taxon>
        <taxon>Pseudomonadati</taxon>
        <taxon>Pseudomonadota</taxon>
        <taxon>Alphaproteobacteria</taxon>
        <taxon>Hyphomicrobiales</taxon>
        <taxon>Hyphomicrobiaceae</taxon>
        <taxon>Hyphomicrobium</taxon>
    </lineage>
</organism>
<comment type="cofactor">
    <cofactor evidence="5 6">
        <name>Fe(2+)</name>
        <dbReference type="ChEBI" id="CHEBI:29033"/>
    </cofactor>
    <text evidence="5 6">Binds 1 Fe(2+) ion per subunit.</text>
</comment>
<dbReference type="Pfam" id="PF03055">
    <property type="entry name" value="RPE65"/>
    <property type="match status" value="1"/>
</dbReference>
<dbReference type="RefSeq" id="WP_068461768.1">
    <property type="nucleotide sequence ID" value="NZ_LMTR01000058.1"/>
</dbReference>
<feature type="binding site" evidence="5">
    <location>
        <position position="289"/>
    </location>
    <ligand>
        <name>Fe cation</name>
        <dbReference type="ChEBI" id="CHEBI:24875"/>
        <note>catalytic</note>
    </ligand>
</feature>
<evidence type="ECO:0000256" key="2">
    <source>
        <dbReference type="ARBA" id="ARBA00022723"/>
    </source>
</evidence>
<evidence type="ECO:0000256" key="1">
    <source>
        <dbReference type="ARBA" id="ARBA00006787"/>
    </source>
</evidence>
<dbReference type="EMBL" id="LMTR01000058">
    <property type="protein sequence ID" value="KWT68386.1"/>
    <property type="molecule type" value="Genomic_DNA"/>
</dbReference>